<reference evidence="2 3" key="1">
    <citation type="submission" date="2021-03" db="EMBL/GenBank/DDBJ databases">
        <authorList>
            <person name="King G.J."/>
            <person name="Bancroft I."/>
            <person name="Baten A."/>
            <person name="Bloomfield J."/>
            <person name="Borpatragohain P."/>
            <person name="He Z."/>
            <person name="Irish N."/>
            <person name="Irwin J."/>
            <person name="Liu K."/>
            <person name="Mauleon R.P."/>
            <person name="Moore J."/>
            <person name="Morris R."/>
            <person name="Ostergaard L."/>
            <person name="Wang B."/>
            <person name="Wells R."/>
        </authorList>
    </citation>
    <scope>NUCLEOTIDE SEQUENCE [LARGE SCALE GENOMIC DNA]</scope>
    <source>
        <strain evidence="2">R-o-18</strain>
        <tissue evidence="2">Leaf</tissue>
    </source>
</reference>
<organism evidence="2 3">
    <name type="scientific">Brassica rapa subsp. trilocularis</name>
    <dbReference type="NCBI Taxonomy" id="1813537"/>
    <lineage>
        <taxon>Eukaryota</taxon>
        <taxon>Viridiplantae</taxon>
        <taxon>Streptophyta</taxon>
        <taxon>Embryophyta</taxon>
        <taxon>Tracheophyta</taxon>
        <taxon>Spermatophyta</taxon>
        <taxon>Magnoliopsida</taxon>
        <taxon>eudicotyledons</taxon>
        <taxon>Gunneridae</taxon>
        <taxon>Pentapetalae</taxon>
        <taxon>rosids</taxon>
        <taxon>malvids</taxon>
        <taxon>Brassicales</taxon>
        <taxon>Brassicaceae</taxon>
        <taxon>Brassiceae</taxon>
        <taxon>Brassica</taxon>
    </lineage>
</organism>
<proteinExistence type="predicted"/>
<sequence length="614" mass="69425">MSVVKKFISNFNSWKKFFFFVRIDAASVEESCIPLFRRLPNDRPFINPFAPFPEDIISVRDLLRNGPFFWTSFTPKRVRKAQRFVQPGPALDADTGSDSEPDDQNPVEAPTAAPESSSWKGKDVDLGDIEFSMDDSMLPGWDPNLAYGDGSGSSEAPIPDFDDFFAGLPSGFDAPPPTKESARPRVVAEGSRIIIGGLSLLGSAIEAGHREAMVYRFKAEKAERDLARVQGEILEREVQLTRDYARAVRKAERKGKREIVEVMKTRASQFQVEYGNLKNAFTLVGDFRECRGSVGSLWRTRADDYVFEEEMSLMKSGMSDHAHAEALIPPIDERIQGFWDSIPVSPDTEEVPTGFPDGGEEVDRPADAFVILLTVFGRVWPFEFGFRLGLDGRICIYRDWPLVALNPLPLYAISCLEMFETRALGLGQYLGLLSVKVCAVTSRLSFFLLRFLPDSHRFKVRDMFSAYMTCMRAFVLVLDVLKIKRVIEMCLFKTAGVFVGANRRTGCKLFRGLYVYFCVFERYNFTIFGPEGAVDKSLNVFRRVLKLSRGLRIYVELRRPMRRSESRMRSLTLVTSESSPASSFAASLAPKTLQLVVECPRDWWNSQKVFSSYP</sequence>
<dbReference type="EMBL" id="JADBGQ010000005">
    <property type="protein sequence ID" value="KAG5398311.1"/>
    <property type="molecule type" value="Genomic_DNA"/>
</dbReference>
<gene>
    <name evidence="2" type="primary">A05g508450.1_BraROA</name>
    <name evidence="2" type="ORF">IGI04_020125</name>
</gene>
<feature type="compositionally biased region" description="Acidic residues" evidence="1">
    <location>
        <begin position="95"/>
        <end position="105"/>
    </location>
</feature>
<comment type="caution">
    <text evidence="2">The sequence shown here is derived from an EMBL/GenBank/DDBJ whole genome shotgun (WGS) entry which is preliminary data.</text>
</comment>
<feature type="region of interest" description="Disordered" evidence="1">
    <location>
        <begin position="88"/>
        <end position="122"/>
    </location>
</feature>
<dbReference type="Proteomes" id="UP000823674">
    <property type="component" value="Chromosome A05"/>
</dbReference>
<keyword evidence="3" id="KW-1185">Reference proteome</keyword>
<evidence type="ECO:0000313" key="3">
    <source>
        <dbReference type="Proteomes" id="UP000823674"/>
    </source>
</evidence>
<evidence type="ECO:0000256" key="1">
    <source>
        <dbReference type="SAM" id="MobiDB-lite"/>
    </source>
</evidence>
<accession>A0ABQ7MHU3</accession>
<protein>
    <submittedName>
        <fullName evidence="2">Uncharacterized protein</fullName>
    </submittedName>
</protein>
<evidence type="ECO:0000313" key="2">
    <source>
        <dbReference type="EMBL" id="KAG5398311.1"/>
    </source>
</evidence>
<name>A0ABQ7MHU3_BRACM</name>